<protein>
    <submittedName>
        <fullName evidence="1">Uncharacterized protein</fullName>
    </submittedName>
</protein>
<dbReference type="EMBL" id="ML733656">
    <property type="protein sequence ID" value="KAB8213250.1"/>
    <property type="molecule type" value="Genomic_DNA"/>
</dbReference>
<organism evidence="1 2">
    <name type="scientific">Aspergillus novoparasiticus</name>
    <dbReference type="NCBI Taxonomy" id="986946"/>
    <lineage>
        <taxon>Eukaryota</taxon>
        <taxon>Fungi</taxon>
        <taxon>Dikarya</taxon>
        <taxon>Ascomycota</taxon>
        <taxon>Pezizomycotina</taxon>
        <taxon>Eurotiomycetes</taxon>
        <taxon>Eurotiomycetidae</taxon>
        <taxon>Eurotiales</taxon>
        <taxon>Aspergillaceae</taxon>
        <taxon>Aspergillus</taxon>
        <taxon>Aspergillus subgen. Circumdati</taxon>
    </lineage>
</organism>
<evidence type="ECO:0000313" key="1">
    <source>
        <dbReference type="EMBL" id="KAB8213250.1"/>
    </source>
</evidence>
<sequence length="59" mass="6715">MQSFCFDGWAAVSPENRDSPATPSCTAPCLVTLWTLWLSEATETMPFLRYLSSAWLWQI</sequence>
<dbReference type="AlphaFoldDB" id="A0A5N6EA06"/>
<name>A0A5N6EA06_9EURO</name>
<dbReference type="Proteomes" id="UP000326799">
    <property type="component" value="Unassembled WGS sequence"/>
</dbReference>
<proteinExistence type="predicted"/>
<keyword evidence="2" id="KW-1185">Reference proteome</keyword>
<reference evidence="1 2" key="1">
    <citation type="submission" date="2019-04" db="EMBL/GenBank/DDBJ databases">
        <title>Fungal friends and foes A comparative genomics study of 23 Aspergillus species from section Flavi.</title>
        <authorList>
            <consortium name="DOE Joint Genome Institute"/>
            <person name="Kjaerbolling I."/>
            <person name="Vesth T.C."/>
            <person name="Frisvad J.C."/>
            <person name="Nybo J.L."/>
            <person name="Theobald S."/>
            <person name="Kildgaard S."/>
            <person name="Petersen T.I."/>
            <person name="Kuo A."/>
            <person name="Sato A."/>
            <person name="Lyhne E.K."/>
            <person name="Kogle M.E."/>
            <person name="Wiebenga A."/>
            <person name="Kun R.S."/>
            <person name="Lubbers R.J."/>
            <person name="Makela M.R."/>
            <person name="Barry K."/>
            <person name="Chovatia M."/>
            <person name="Clum A."/>
            <person name="Daum C."/>
            <person name="Haridas S."/>
            <person name="He G."/>
            <person name="LaButti K."/>
            <person name="Lipzen A."/>
            <person name="Mondo S."/>
            <person name="Pangilinan J."/>
            <person name="Riley R."/>
            <person name="Salamov A."/>
            <person name="Simmons B.A."/>
            <person name="Magnuson J.K."/>
            <person name="Henrissat B."/>
            <person name="Mortensen U.H."/>
            <person name="Larsen T.O."/>
            <person name="De vries R.P."/>
            <person name="Grigoriev I.V."/>
            <person name="Machida M."/>
            <person name="Baker S.E."/>
            <person name="Andersen M.R."/>
        </authorList>
    </citation>
    <scope>NUCLEOTIDE SEQUENCE [LARGE SCALE GENOMIC DNA]</scope>
    <source>
        <strain evidence="1 2">CBS 126849</strain>
    </source>
</reference>
<gene>
    <name evidence="1" type="ORF">BDV33DRAFT_185146</name>
</gene>
<accession>A0A5N6EA06</accession>
<evidence type="ECO:0000313" key="2">
    <source>
        <dbReference type="Proteomes" id="UP000326799"/>
    </source>
</evidence>